<dbReference type="Proteomes" id="UP000664357">
    <property type="component" value="Unassembled WGS sequence"/>
</dbReference>
<evidence type="ECO:0000256" key="1">
    <source>
        <dbReference type="ARBA" id="ARBA00010552"/>
    </source>
</evidence>
<dbReference type="InterPro" id="IPR035959">
    <property type="entry name" value="RutC-like_sf"/>
</dbReference>
<comment type="similarity">
    <text evidence="1">Belongs to the RutC family.</text>
</comment>
<organism evidence="2 3">
    <name type="scientific">Candidatus Enterococcus ferrettii</name>
    <dbReference type="NCBI Taxonomy" id="2815324"/>
    <lineage>
        <taxon>Bacteria</taxon>
        <taxon>Bacillati</taxon>
        <taxon>Bacillota</taxon>
        <taxon>Bacilli</taxon>
        <taxon>Lactobacillales</taxon>
        <taxon>Enterococcaceae</taxon>
        <taxon>Enterococcus</taxon>
    </lineage>
</organism>
<evidence type="ECO:0000313" key="3">
    <source>
        <dbReference type="Proteomes" id="UP000664357"/>
    </source>
</evidence>
<sequence length="115" mass="12815">MKPFSAYRILNKAAHVSGQLPINSKGEIDNTLSVYEQVMTELNQIESIAKELSVGRNEFIKTNVFITDLSKLNQVNDAFNAFFHDQKPARSAFEVASLVGNVTVEIDAIIDLDKK</sequence>
<evidence type="ECO:0008006" key="4">
    <source>
        <dbReference type="Google" id="ProtNLM"/>
    </source>
</evidence>
<accession>A0ABV0ESC8</accession>
<dbReference type="Pfam" id="PF01042">
    <property type="entry name" value="Ribonuc_L-PSP"/>
    <property type="match status" value="1"/>
</dbReference>
<comment type="caution">
    <text evidence="2">The sequence shown here is derived from an EMBL/GenBank/DDBJ whole genome shotgun (WGS) entry which is preliminary data.</text>
</comment>
<dbReference type="CDD" id="cd00448">
    <property type="entry name" value="YjgF_YER057c_UK114_family"/>
    <property type="match status" value="1"/>
</dbReference>
<name>A0ABV0ESC8_9ENTE</name>
<dbReference type="PANTHER" id="PTHR11803:SF39">
    <property type="entry name" value="2-IMINOBUTANOATE_2-IMINOPROPANOATE DEAMINASE"/>
    <property type="match status" value="1"/>
</dbReference>
<dbReference type="RefSeq" id="WP_207701294.1">
    <property type="nucleotide sequence ID" value="NZ_JAFREL020000002.1"/>
</dbReference>
<gene>
    <name evidence="2" type="ORF">JZO67_002516</name>
</gene>
<dbReference type="PROSITE" id="PS01094">
    <property type="entry name" value="UPF0076"/>
    <property type="match status" value="1"/>
</dbReference>
<dbReference type="SUPFAM" id="SSF55298">
    <property type="entry name" value="YjgF-like"/>
    <property type="match status" value="1"/>
</dbReference>
<dbReference type="Gene3D" id="3.30.1330.40">
    <property type="entry name" value="RutC-like"/>
    <property type="match status" value="1"/>
</dbReference>
<protein>
    <recommendedName>
        <fullName evidence="4">RidA family protein</fullName>
    </recommendedName>
</protein>
<reference evidence="2 3" key="1">
    <citation type="submission" date="2024-02" db="EMBL/GenBank/DDBJ databases">
        <title>The Genome Sequence of Enterococcus sp. DIV0159.</title>
        <authorList>
            <person name="Earl A."/>
            <person name="Manson A."/>
            <person name="Gilmore M."/>
            <person name="Sanders J."/>
            <person name="Shea T."/>
            <person name="Howe W."/>
            <person name="Livny J."/>
            <person name="Cuomo C."/>
            <person name="Neafsey D."/>
            <person name="Birren B."/>
        </authorList>
    </citation>
    <scope>NUCLEOTIDE SEQUENCE [LARGE SCALE GENOMIC DNA]</scope>
    <source>
        <strain evidence="2 3">665A</strain>
    </source>
</reference>
<evidence type="ECO:0000313" key="2">
    <source>
        <dbReference type="EMBL" id="MEO1770563.1"/>
    </source>
</evidence>
<keyword evidence="3" id="KW-1185">Reference proteome</keyword>
<dbReference type="PANTHER" id="PTHR11803">
    <property type="entry name" value="2-IMINOBUTANOATE/2-IMINOPROPANOATE DEAMINASE RIDA"/>
    <property type="match status" value="1"/>
</dbReference>
<dbReference type="EMBL" id="JAFREL020000002">
    <property type="protein sequence ID" value="MEO1770563.1"/>
    <property type="molecule type" value="Genomic_DNA"/>
</dbReference>
<dbReference type="InterPro" id="IPR019897">
    <property type="entry name" value="RidA_CS"/>
</dbReference>
<proteinExistence type="inferred from homology"/>
<dbReference type="InterPro" id="IPR006175">
    <property type="entry name" value="YjgF/YER057c/UK114"/>
</dbReference>